<evidence type="ECO:0000313" key="6">
    <source>
        <dbReference type="Proteomes" id="UP000460333"/>
    </source>
</evidence>
<dbReference type="EMBL" id="WDRV01000021">
    <property type="protein sequence ID" value="KAB7320983.1"/>
    <property type="molecule type" value="Genomic_DNA"/>
</dbReference>
<dbReference type="Proteomes" id="UP000460333">
    <property type="component" value="Unassembled WGS sequence"/>
</dbReference>
<evidence type="ECO:0000313" key="1">
    <source>
        <dbReference type="EMBL" id="KAB7234663.1"/>
    </source>
</evidence>
<sequence length="105" mass="12428">MNWSVKASPHFWRTALPLKEKYTHEQFASIIRSIRKAICELAARGRVEESGWHDHPLERSPFGDGNHFEFHTFDDDVLVVYFRREAKRTIRMVGIYDHDTIPDDE</sequence>
<accession>A0A1V8RFT6</accession>
<evidence type="ECO:0000313" key="2">
    <source>
        <dbReference type="EMBL" id="KAB7320983.1"/>
    </source>
</evidence>
<dbReference type="Proteomes" id="UP000451234">
    <property type="component" value="Unassembled WGS sequence"/>
</dbReference>
<dbReference type="InterPro" id="IPR035093">
    <property type="entry name" value="RelE/ParE_toxin_dom_sf"/>
</dbReference>
<dbReference type="Proteomes" id="UP000257074">
    <property type="component" value="Unassembled WGS sequence"/>
</dbReference>
<evidence type="ECO:0000313" key="4">
    <source>
        <dbReference type="Proteomes" id="UP000257074"/>
    </source>
</evidence>
<name>A0A1V8RFT6_BIFLN</name>
<evidence type="ECO:0000313" key="5">
    <source>
        <dbReference type="Proteomes" id="UP000451234"/>
    </source>
</evidence>
<evidence type="ECO:0000313" key="3">
    <source>
        <dbReference type="EMBL" id="RDX01807.1"/>
    </source>
</evidence>
<comment type="caution">
    <text evidence="1">The sequence shown here is derived from an EMBL/GenBank/DDBJ whole genome shotgun (WGS) entry which is preliminary data.</text>
</comment>
<dbReference type="EMBL" id="NJNR01000117">
    <property type="protein sequence ID" value="RDX01807.1"/>
    <property type="molecule type" value="Genomic_DNA"/>
</dbReference>
<dbReference type="Gene3D" id="3.30.2310.20">
    <property type="entry name" value="RelE-like"/>
    <property type="match status" value="1"/>
</dbReference>
<dbReference type="EMBL" id="WDTJ01000016">
    <property type="protein sequence ID" value="KAB7234663.1"/>
    <property type="molecule type" value="Genomic_DNA"/>
</dbReference>
<dbReference type="AlphaFoldDB" id="A0A1V8RFT6"/>
<dbReference type="RefSeq" id="WP_065445055.1">
    <property type="nucleotide sequence ID" value="NZ_BAABXE010000001.1"/>
</dbReference>
<gene>
    <name evidence="3" type="ORF">CE169_12195</name>
    <name evidence="2" type="ORF">GBB65_10630</name>
    <name evidence="1" type="ORF">GBC43_09265</name>
</gene>
<evidence type="ECO:0008006" key="7">
    <source>
        <dbReference type="Google" id="ProtNLM"/>
    </source>
</evidence>
<proteinExistence type="predicted"/>
<organism evidence="1 6">
    <name type="scientific">Bifidobacterium longum</name>
    <dbReference type="NCBI Taxonomy" id="216816"/>
    <lineage>
        <taxon>Bacteria</taxon>
        <taxon>Bacillati</taxon>
        <taxon>Actinomycetota</taxon>
        <taxon>Actinomycetes</taxon>
        <taxon>Bifidobacteriales</taxon>
        <taxon>Bifidobacteriaceae</taxon>
        <taxon>Bifidobacterium</taxon>
    </lineage>
</organism>
<reference evidence="5 6" key="2">
    <citation type="journal article" date="2019" name="Nat. Med.">
        <title>A library of human gut bacterial isolates paired with longitudinal multiomics data enables mechanistic microbiome research.</title>
        <authorList>
            <person name="Poyet M."/>
            <person name="Groussin M."/>
            <person name="Gibbons S.M."/>
            <person name="Avila-Pacheco J."/>
            <person name="Jiang X."/>
            <person name="Kearney S.M."/>
            <person name="Perrotta A.R."/>
            <person name="Berdy B."/>
            <person name="Zhao S."/>
            <person name="Lieberman T.D."/>
            <person name="Swanson P.K."/>
            <person name="Smith M."/>
            <person name="Roesemann S."/>
            <person name="Alexander J.E."/>
            <person name="Rich S.A."/>
            <person name="Livny J."/>
            <person name="Vlamakis H."/>
            <person name="Clish C."/>
            <person name="Bullock K."/>
            <person name="Deik A."/>
            <person name="Scott J."/>
            <person name="Pierce K.A."/>
            <person name="Xavier R.J."/>
            <person name="Alm E.J."/>
        </authorList>
    </citation>
    <scope>NUCLEOTIDE SEQUENCE [LARGE SCALE GENOMIC DNA]</scope>
    <source>
        <strain evidence="1 6">BIOML-A118</strain>
        <strain evidence="2 5">BIOML-A75</strain>
    </source>
</reference>
<protein>
    <recommendedName>
        <fullName evidence="7">Type II toxin-antitoxin system RelE/ParE family toxin</fullName>
    </recommendedName>
</protein>
<reference evidence="3 4" key="1">
    <citation type="journal article" date="2017" name="Anaerobe">
        <title>Quantification, isolation and characterization of Bifidobacterium from the vaginal microbiomes of reproductive aged women.</title>
        <authorList>
            <person name="Freitas A.C."/>
            <person name="Hill J.E."/>
        </authorList>
    </citation>
    <scope>NUCLEOTIDE SEQUENCE [LARGE SCALE GENOMIC DNA]</scope>
    <source>
        <strain evidence="3 4">N6D05</strain>
    </source>
</reference>